<evidence type="ECO:0000256" key="1">
    <source>
        <dbReference type="ARBA" id="ARBA00007367"/>
    </source>
</evidence>
<name>A0A2G9UWS5_TELCI</name>
<evidence type="ECO:0000313" key="5">
    <source>
        <dbReference type="Proteomes" id="UP000230423"/>
    </source>
</evidence>
<feature type="transmembrane region" description="Helical" evidence="3">
    <location>
        <begin position="12"/>
        <end position="38"/>
    </location>
</feature>
<keyword evidence="3" id="KW-0472">Membrane</keyword>
<dbReference type="EMBL" id="KZ345245">
    <property type="protein sequence ID" value="PIO74623.1"/>
    <property type="molecule type" value="Genomic_DNA"/>
</dbReference>
<dbReference type="InterPro" id="IPR051843">
    <property type="entry name" value="CPA1_transporter"/>
</dbReference>
<comment type="similarity">
    <text evidence="1">Belongs to the monovalent cation:proton antiporter 1 (CPA1) transporter (TC 2.A.36) family.</text>
</comment>
<dbReference type="PANTHER" id="PTHR31102">
    <property type="match status" value="1"/>
</dbReference>
<dbReference type="AlphaFoldDB" id="A0A2G9UWS5"/>
<dbReference type="OrthoDB" id="423807at2759"/>
<organism evidence="4 5">
    <name type="scientific">Teladorsagia circumcincta</name>
    <name type="common">Brown stomach worm</name>
    <name type="synonym">Ostertagia circumcincta</name>
    <dbReference type="NCBI Taxonomy" id="45464"/>
    <lineage>
        <taxon>Eukaryota</taxon>
        <taxon>Metazoa</taxon>
        <taxon>Ecdysozoa</taxon>
        <taxon>Nematoda</taxon>
        <taxon>Chromadorea</taxon>
        <taxon>Rhabditida</taxon>
        <taxon>Rhabditina</taxon>
        <taxon>Rhabditomorpha</taxon>
        <taxon>Strongyloidea</taxon>
        <taxon>Trichostrongylidae</taxon>
        <taxon>Teladorsagia</taxon>
    </lineage>
</organism>
<feature type="transmembrane region" description="Helical" evidence="3">
    <location>
        <begin position="58"/>
        <end position="80"/>
    </location>
</feature>
<sequence>MVTAAIESAAIALAAVLIFGWSIPIALMCGVVLAAISPAVTVPVMLDLQTRGLGTKKIFYETKAFALLWNLFFMPMLFALIGMKLDFSMMTWPTVLTGCALIGMKLDFSMMTWPTVLTGCALIGIGAVFRFFSGIFFTCCSDFTLKEQLLLATSLLPKATVQAALAPAIVMYAAGLTKYDNEAHMAQTACIVTILLTAPLFQFILTTTAPVLLEKNGLDDVRDDPPEDMEMASGGAKLDRTSNEPVNSSKGSRSRSSSEKLESDSEGKTALLAPDNTESPSERATAPIAPENEKNFNEGVTSQKLCEIVETVNEGAKSASEDKESSNEGPSARNLSRDAN</sequence>
<feature type="transmembrane region" description="Helical" evidence="3">
    <location>
        <begin position="149"/>
        <end position="173"/>
    </location>
</feature>
<evidence type="ECO:0008006" key="6">
    <source>
        <dbReference type="Google" id="ProtNLM"/>
    </source>
</evidence>
<evidence type="ECO:0000256" key="2">
    <source>
        <dbReference type="SAM" id="MobiDB-lite"/>
    </source>
</evidence>
<dbReference type="GO" id="GO:0098662">
    <property type="term" value="P:inorganic cation transmembrane transport"/>
    <property type="evidence" value="ECO:0007669"/>
    <property type="project" value="TreeGrafter"/>
</dbReference>
<dbReference type="PANTHER" id="PTHR31102:SF1">
    <property type="entry name" value="CATION_H+ EXCHANGER DOMAIN-CONTAINING PROTEIN"/>
    <property type="match status" value="1"/>
</dbReference>
<feature type="transmembrane region" description="Helical" evidence="3">
    <location>
        <begin position="116"/>
        <end position="137"/>
    </location>
</feature>
<proteinExistence type="inferred from homology"/>
<feature type="region of interest" description="Disordered" evidence="2">
    <location>
        <begin position="217"/>
        <end position="340"/>
    </location>
</feature>
<feature type="compositionally biased region" description="Basic and acidic residues" evidence="2">
    <location>
        <begin position="256"/>
        <end position="267"/>
    </location>
</feature>
<keyword evidence="3" id="KW-1133">Transmembrane helix</keyword>
<keyword evidence="5" id="KW-1185">Reference proteome</keyword>
<accession>A0A2G9UWS5</accession>
<reference evidence="4 5" key="1">
    <citation type="submission" date="2015-09" db="EMBL/GenBank/DDBJ databases">
        <title>Draft genome of the parasitic nematode Teladorsagia circumcincta isolate WARC Sus (inbred).</title>
        <authorList>
            <person name="Mitreva M."/>
        </authorList>
    </citation>
    <scope>NUCLEOTIDE SEQUENCE [LARGE SCALE GENOMIC DNA]</scope>
    <source>
        <strain evidence="4 5">S</strain>
    </source>
</reference>
<protein>
    <recommendedName>
        <fullName evidence="6">Cation/H+ exchanger domain-containing protein</fullName>
    </recommendedName>
</protein>
<gene>
    <name evidence="4" type="ORF">TELCIR_03363</name>
</gene>
<keyword evidence="3" id="KW-0812">Transmembrane</keyword>
<evidence type="ECO:0000313" key="4">
    <source>
        <dbReference type="EMBL" id="PIO74623.1"/>
    </source>
</evidence>
<evidence type="ECO:0000256" key="3">
    <source>
        <dbReference type="SAM" id="Phobius"/>
    </source>
</evidence>
<feature type="transmembrane region" description="Helical" evidence="3">
    <location>
        <begin position="185"/>
        <end position="205"/>
    </location>
</feature>
<dbReference type="Proteomes" id="UP000230423">
    <property type="component" value="Unassembled WGS sequence"/>
</dbReference>